<reference evidence="5 6" key="1">
    <citation type="journal article" date="2019" name="Sci. Transl. Med.">
        <title>Quorum sensing between bacterial species on the skin protects against epidermal injury in atopic dermatitis.</title>
        <authorList>
            <person name="Williams M.R."/>
        </authorList>
    </citation>
    <scope>NUCLEOTIDE SEQUENCE [LARGE SCALE GENOMIC DNA]</scope>
    <source>
        <strain evidence="5 6">E7</strain>
    </source>
</reference>
<dbReference type="SUPFAM" id="SSF47336">
    <property type="entry name" value="ACP-like"/>
    <property type="match status" value="1"/>
</dbReference>
<dbReference type="SUPFAM" id="SSF56801">
    <property type="entry name" value="Acetyl-CoA synthetase-like"/>
    <property type="match status" value="1"/>
</dbReference>
<sequence>MSKLHLNELYKKYNNTQKLIESSKKLHEFLLDNVKKHPDKIAVRNKKESITYEQLYNKMIEVTNLFDFNNQPIAIMGYKNIDVVGQILGVLNSGNFFIPINPASPDERINYILDKTQAKAFIDCKNTYFLHDKVNVVNTIKPLVGDDSLAYVIFTSGTTGMPKGVIESHYQVVNTIFDLIERFDLDDTDYFLNLSSLSFDLSIFDIFASIIVGGTLHLVEDPRDFNEINMILSKYPVTIWNSVPNLMYLYLNSNKVIENKLKHCLLSGDFISVGLAKLFYKELPNVNLHSLGGATEGTIWSITYNVMKNEVNQLKYIPYGYPLTNQTIYILNNEHDFCDVGEVGEIAIGGMGVAHGYINDQFKTSKSFIHHPRLGYIYLTGDLGIYTEHNYIKILGRKNDDFKVNGYRLSLSEISNKFNKCFNTESRILLTKDTPKKMIIAYEGEISSDKNEILKKLSNYLLPYEMPNYVFKVERFPITINGKTDYNKLFDIYMEQRHFIRKNKDSTDDVSTELRKMLSLELDVTNIQSTDTLLDFGVDSIQMMRIKIWIENKIGRELEMIELYENNSVKELETLLTER</sequence>
<dbReference type="Gene3D" id="1.10.1200.10">
    <property type="entry name" value="ACP-like"/>
    <property type="match status" value="1"/>
</dbReference>
<evidence type="ECO:0000313" key="4">
    <source>
        <dbReference type="EMBL" id="QEX39711.1"/>
    </source>
</evidence>
<protein>
    <recommendedName>
        <fullName evidence="1">Putative long chain fatty acid-CoA ligase VraA</fullName>
    </recommendedName>
    <alternativeName>
        <fullName evidence="2">Acyl-CoA synthetase</fullName>
    </alternativeName>
</protein>
<dbReference type="PANTHER" id="PTHR45527:SF1">
    <property type="entry name" value="FATTY ACID SYNTHASE"/>
    <property type="match status" value="1"/>
</dbReference>
<dbReference type="GO" id="GO:0031177">
    <property type="term" value="F:phosphopantetheine binding"/>
    <property type="evidence" value="ECO:0007669"/>
    <property type="project" value="TreeGrafter"/>
</dbReference>
<dbReference type="Proteomes" id="UP000325462">
    <property type="component" value="Chromosome"/>
</dbReference>
<evidence type="ECO:0000313" key="7">
    <source>
        <dbReference type="Proteomes" id="UP000325462"/>
    </source>
</evidence>
<dbReference type="Gene3D" id="3.40.50.12780">
    <property type="entry name" value="N-terminal domain of ligase-like"/>
    <property type="match status" value="1"/>
</dbReference>
<dbReference type="GO" id="GO:0005737">
    <property type="term" value="C:cytoplasm"/>
    <property type="evidence" value="ECO:0007669"/>
    <property type="project" value="TreeGrafter"/>
</dbReference>
<gene>
    <name evidence="4" type="primary">lugD</name>
    <name evidence="5" type="ORF">EQ812_00165</name>
    <name evidence="4" type="ORF">FO454_12640</name>
</gene>
<keyword evidence="7" id="KW-1185">Reference proteome</keyword>
<accession>A0A292DJD9</accession>
<evidence type="ECO:0000313" key="5">
    <source>
        <dbReference type="EMBL" id="TBW73247.1"/>
    </source>
</evidence>
<dbReference type="InterPro" id="IPR020845">
    <property type="entry name" value="AMP-binding_CS"/>
</dbReference>
<dbReference type="Proteomes" id="UP000293637">
    <property type="component" value="Unassembled WGS sequence"/>
</dbReference>
<dbReference type="AlphaFoldDB" id="A0A292DJD9"/>
<dbReference type="PANTHER" id="PTHR45527">
    <property type="entry name" value="NONRIBOSOMAL PEPTIDE SYNTHETASE"/>
    <property type="match status" value="1"/>
</dbReference>
<dbReference type="PROSITE" id="PS00455">
    <property type="entry name" value="AMP_BINDING"/>
    <property type="match status" value="1"/>
</dbReference>
<dbReference type="Pfam" id="PF00550">
    <property type="entry name" value="PP-binding"/>
    <property type="match status" value="1"/>
</dbReference>
<reference evidence="4 7" key="2">
    <citation type="submission" date="2019-07" db="EMBL/GenBank/DDBJ databases">
        <title>Comparative genome analysis of staphylococcus lugdunensis shows clonal complex-dependent diversity of the putative virulence factor, ess/type vii locus.</title>
        <authorList>
            <person name="Lebeurre J."/>
            <person name="Dahyot S."/>
            <person name="Diene S."/>
            <person name="Paulay A."/>
            <person name="Aubourg M."/>
            <person name="Argemi X."/>
            <person name="Giard J.-C."/>
            <person name="Tournier I."/>
            <person name="Francois P."/>
            <person name="Pestel-Caron M."/>
        </authorList>
    </citation>
    <scope>NUCLEOTIDE SEQUENCE [LARGE SCALE GENOMIC DNA]</scope>
    <source>
        <strain evidence="4 7">SL13</strain>
    </source>
</reference>
<dbReference type="GeneID" id="58091511"/>
<evidence type="ECO:0000256" key="1">
    <source>
        <dbReference type="ARBA" id="ARBA00017625"/>
    </source>
</evidence>
<dbReference type="InterPro" id="IPR045851">
    <property type="entry name" value="AMP-bd_C_sf"/>
</dbReference>
<evidence type="ECO:0000256" key="2">
    <source>
        <dbReference type="ARBA" id="ARBA00032875"/>
    </source>
</evidence>
<dbReference type="InterPro" id="IPR036736">
    <property type="entry name" value="ACP-like_sf"/>
</dbReference>
<dbReference type="GO" id="GO:0043041">
    <property type="term" value="P:amino acid activation for nonribosomal peptide biosynthetic process"/>
    <property type="evidence" value="ECO:0007669"/>
    <property type="project" value="TreeGrafter"/>
</dbReference>
<dbReference type="GO" id="GO:0044550">
    <property type="term" value="P:secondary metabolite biosynthetic process"/>
    <property type="evidence" value="ECO:0007669"/>
    <property type="project" value="TreeGrafter"/>
</dbReference>
<dbReference type="EMBL" id="CP041722">
    <property type="protein sequence ID" value="QEX39711.1"/>
    <property type="molecule type" value="Genomic_DNA"/>
</dbReference>
<proteinExistence type="predicted"/>
<evidence type="ECO:0000313" key="6">
    <source>
        <dbReference type="Proteomes" id="UP000293637"/>
    </source>
</evidence>
<dbReference type="Pfam" id="PF00501">
    <property type="entry name" value="AMP-binding"/>
    <property type="match status" value="1"/>
</dbReference>
<dbReference type="InterPro" id="IPR009081">
    <property type="entry name" value="PP-bd_ACP"/>
</dbReference>
<name>A0A292DJD9_STALU</name>
<dbReference type="OMA" id="HILIRAG"/>
<dbReference type="SMR" id="A0A292DJD9"/>
<organism evidence="5 6">
    <name type="scientific">Staphylococcus lugdunensis</name>
    <dbReference type="NCBI Taxonomy" id="28035"/>
    <lineage>
        <taxon>Bacteria</taxon>
        <taxon>Bacillati</taxon>
        <taxon>Bacillota</taxon>
        <taxon>Bacilli</taxon>
        <taxon>Bacillales</taxon>
        <taxon>Staphylococcaceae</taxon>
        <taxon>Staphylococcus</taxon>
    </lineage>
</organism>
<dbReference type="EMBL" id="SCHB01000001">
    <property type="protein sequence ID" value="TBW73247.1"/>
    <property type="molecule type" value="Genomic_DNA"/>
</dbReference>
<feature type="domain" description="Carrier" evidence="3">
    <location>
        <begin position="504"/>
        <end position="579"/>
    </location>
</feature>
<dbReference type="PROSITE" id="PS50075">
    <property type="entry name" value="CARRIER"/>
    <property type="match status" value="1"/>
</dbReference>
<dbReference type="InterPro" id="IPR042099">
    <property type="entry name" value="ANL_N_sf"/>
</dbReference>
<evidence type="ECO:0000259" key="3">
    <source>
        <dbReference type="PROSITE" id="PS50075"/>
    </source>
</evidence>
<dbReference type="Gene3D" id="3.30.300.30">
    <property type="match status" value="1"/>
</dbReference>
<dbReference type="InterPro" id="IPR000873">
    <property type="entry name" value="AMP-dep_synth/lig_dom"/>
</dbReference>
<dbReference type="RefSeq" id="WP_002478846.1">
    <property type="nucleotide sequence ID" value="NZ_AP021848.1"/>
</dbReference>